<organism evidence="1 2">
    <name type="scientific">Nocardioides albidus</name>
    <dbReference type="NCBI Taxonomy" id="1517589"/>
    <lineage>
        <taxon>Bacteria</taxon>
        <taxon>Bacillati</taxon>
        <taxon>Actinomycetota</taxon>
        <taxon>Actinomycetes</taxon>
        <taxon>Propionibacteriales</taxon>
        <taxon>Nocardioidaceae</taxon>
        <taxon>Nocardioides</taxon>
    </lineage>
</organism>
<keyword evidence="2" id="KW-1185">Reference proteome</keyword>
<protein>
    <recommendedName>
        <fullName evidence="3">ABC transporter ATP-binding protein</fullName>
    </recommendedName>
</protein>
<reference evidence="1 2" key="1">
    <citation type="journal article" date="2016" name="Int. J. Syst. Evol. Microbiol.">
        <title>Nocardioides albidus sp. nov., an actinobacterium isolated from garden soil.</title>
        <authorList>
            <person name="Singh H."/>
            <person name="Du J."/>
            <person name="Trinh H."/>
            <person name="Won K."/>
            <person name="Yang J.E."/>
            <person name="Yin C."/>
            <person name="Kook M."/>
            <person name="Yi T.H."/>
        </authorList>
    </citation>
    <scope>NUCLEOTIDE SEQUENCE [LARGE SCALE GENOMIC DNA]</scope>
    <source>
        <strain evidence="1 2">CCTCC AB 2015297</strain>
    </source>
</reference>
<dbReference type="OrthoDB" id="3775353at2"/>
<dbReference type="Proteomes" id="UP000313231">
    <property type="component" value="Unassembled WGS sequence"/>
</dbReference>
<evidence type="ECO:0008006" key="3">
    <source>
        <dbReference type="Google" id="ProtNLM"/>
    </source>
</evidence>
<dbReference type="AlphaFoldDB" id="A0A5C4W594"/>
<proteinExistence type="predicted"/>
<dbReference type="Gene3D" id="3.40.50.300">
    <property type="entry name" value="P-loop containing nucleotide triphosphate hydrolases"/>
    <property type="match status" value="1"/>
</dbReference>
<gene>
    <name evidence="1" type="ORF">FHP29_06240</name>
</gene>
<sequence>MTSLLMTQGAVAGLLEPTSVELVPGEVVVAVGRPGHGNVALALALAGRLRLTGGSVSLGDDPEPAALQQAVVLVDVPGVTEPDDSVPFRVIVAEELALAGRPAGPQATSSWLREHRLATGPALRTEDVPPADRIRTLTELGASRPDARFLILVSPDRHGLHRRDWWPVARSAADAGLGVLVTVSEAVELAGHTTLITAIGGAGRSEEASA</sequence>
<evidence type="ECO:0000313" key="2">
    <source>
        <dbReference type="Proteomes" id="UP000313231"/>
    </source>
</evidence>
<comment type="caution">
    <text evidence="1">The sequence shown here is derived from an EMBL/GenBank/DDBJ whole genome shotgun (WGS) entry which is preliminary data.</text>
</comment>
<dbReference type="SUPFAM" id="SSF52540">
    <property type="entry name" value="P-loop containing nucleoside triphosphate hydrolases"/>
    <property type="match status" value="1"/>
</dbReference>
<dbReference type="RefSeq" id="WP_139621995.1">
    <property type="nucleotide sequence ID" value="NZ_VDMP01000019.1"/>
</dbReference>
<name>A0A5C4W594_9ACTN</name>
<dbReference type="InterPro" id="IPR027417">
    <property type="entry name" value="P-loop_NTPase"/>
</dbReference>
<evidence type="ECO:0000313" key="1">
    <source>
        <dbReference type="EMBL" id="TNM43290.1"/>
    </source>
</evidence>
<dbReference type="EMBL" id="VDMP01000019">
    <property type="protein sequence ID" value="TNM43290.1"/>
    <property type="molecule type" value="Genomic_DNA"/>
</dbReference>
<accession>A0A5C4W594</accession>